<feature type="region of interest" description="Disordered" evidence="1">
    <location>
        <begin position="45"/>
        <end position="68"/>
    </location>
</feature>
<reference evidence="3 5" key="2">
    <citation type="submission" date="2023-06" db="EMBL/GenBank/DDBJ databases">
        <title>Draft Genome Sequences of lactic acid bacteria strains isolated from fermented milk products.</title>
        <authorList>
            <person name="Elcheninov A.G."/>
            <person name="Klyukina A."/>
            <person name="Zayulina K.S."/>
            <person name="Gavirova L.A."/>
            <person name="Shcherbakova P.A."/>
            <person name="Shestakov A.I."/>
            <person name="Kublanov I.V."/>
            <person name="Kochetkova T.V."/>
        </authorList>
    </citation>
    <scope>NUCLEOTIDE SEQUENCE [LARGE SCALE GENOMIC DNA]</scope>
    <source>
        <strain evidence="3 5">TOM.81</strain>
    </source>
</reference>
<name>A0A9X3E7V6_9LACO</name>
<evidence type="ECO:0000313" key="2">
    <source>
        <dbReference type="EMBL" id="MCX7578984.1"/>
    </source>
</evidence>
<keyword evidence="5" id="KW-1185">Reference proteome</keyword>
<sequence>MRSSRKSTTCIFAIILILLFGTILANYVYGKKNKNITRKYVQGYQSKHNKNKGQRNNSKNPARPFTLTGPITGGKSLKELGYMPGFYDVHLTGKNTEFLSSNGLSDQKDEYGRLLNNTDPMTLEKGTKVEFTPAKFAKLKKQGQSYIITNPGNYLPDIQIPAGEYQVTYQGDLISQEISSTAKAGSVLSLSVTTYEGTVIPKSTQEDNFNVTLYEAQGRDSGNNKGWLSVQKNRLVTVSMMNVADKNVAIFLTPTTRSITN</sequence>
<reference evidence="2" key="1">
    <citation type="submission" date="2018-08" db="EMBL/GenBank/DDBJ databases">
        <title>Draft genome sequences of Leuconostoc spp. and Weissella spp. with biocontrol potential.</title>
        <authorList>
            <person name="Lo R."/>
            <person name="Ho V.T.T."/>
            <person name="Turner M.S."/>
        </authorList>
    </citation>
    <scope>NUCLEOTIDE SEQUENCE</scope>
    <source>
        <strain evidence="2">156</strain>
    </source>
</reference>
<comment type="caution">
    <text evidence="2">The sequence shown here is derived from an EMBL/GenBank/DDBJ whole genome shotgun (WGS) entry which is preliminary data.</text>
</comment>
<dbReference type="AlphaFoldDB" id="A0A9X3E7V6"/>
<organism evidence="2 4">
    <name type="scientific">Leuconostoc falkenbergense</name>
    <dbReference type="NCBI Taxonomy" id="2766470"/>
    <lineage>
        <taxon>Bacteria</taxon>
        <taxon>Bacillati</taxon>
        <taxon>Bacillota</taxon>
        <taxon>Bacilli</taxon>
        <taxon>Lactobacillales</taxon>
        <taxon>Lactobacillaceae</taxon>
        <taxon>Leuconostoc</taxon>
    </lineage>
</organism>
<dbReference type="EMBL" id="QVOQ01000015">
    <property type="protein sequence ID" value="MCX7578984.1"/>
    <property type="molecule type" value="Genomic_DNA"/>
</dbReference>
<evidence type="ECO:0000256" key="1">
    <source>
        <dbReference type="SAM" id="MobiDB-lite"/>
    </source>
</evidence>
<dbReference type="RefSeq" id="WP_142511461.1">
    <property type="nucleotide sequence ID" value="NZ_JAUCAQ010000022.1"/>
</dbReference>
<protein>
    <submittedName>
        <fullName evidence="2">Uncharacterized protein</fullName>
    </submittedName>
</protein>
<dbReference type="Proteomes" id="UP001080333">
    <property type="component" value="Unassembled WGS sequence"/>
</dbReference>
<dbReference type="EMBL" id="JAUCAQ010000022">
    <property type="protein sequence ID" value="MDM7647206.1"/>
    <property type="molecule type" value="Genomic_DNA"/>
</dbReference>
<proteinExistence type="predicted"/>
<evidence type="ECO:0000313" key="5">
    <source>
        <dbReference type="Proteomes" id="UP001242903"/>
    </source>
</evidence>
<gene>
    <name evidence="2" type="ORF">D0502_06280</name>
    <name evidence="3" type="ORF">QUE93_09285</name>
</gene>
<evidence type="ECO:0000313" key="4">
    <source>
        <dbReference type="Proteomes" id="UP001080333"/>
    </source>
</evidence>
<dbReference type="Proteomes" id="UP001242903">
    <property type="component" value="Unassembled WGS sequence"/>
</dbReference>
<accession>A0A9X3E7V6</accession>
<evidence type="ECO:0000313" key="3">
    <source>
        <dbReference type="EMBL" id="MDM7647206.1"/>
    </source>
</evidence>